<keyword evidence="4" id="KW-0804">Transcription</keyword>
<organism evidence="6 7">
    <name type="scientific">Albidovulum marisflavi</name>
    <dbReference type="NCBI Taxonomy" id="2984159"/>
    <lineage>
        <taxon>Bacteria</taxon>
        <taxon>Pseudomonadati</taxon>
        <taxon>Pseudomonadota</taxon>
        <taxon>Alphaproteobacteria</taxon>
        <taxon>Rhodobacterales</taxon>
        <taxon>Paracoccaceae</taxon>
        <taxon>Albidovulum</taxon>
    </lineage>
</organism>
<dbReference type="InterPro" id="IPR036388">
    <property type="entry name" value="WH-like_DNA-bd_sf"/>
</dbReference>
<dbReference type="InterPro" id="IPR017685">
    <property type="entry name" value="ArgP"/>
</dbReference>
<dbReference type="CDD" id="cd00090">
    <property type="entry name" value="HTH_ARSR"/>
    <property type="match status" value="1"/>
</dbReference>
<comment type="similarity">
    <text evidence="1">Belongs to the LysR transcriptional regulatory family.</text>
</comment>
<evidence type="ECO:0000313" key="7">
    <source>
        <dbReference type="Proteomes" id="UP001652542"/>
    </source>
</evidence>
<dbReference type="PRINTS" id="PR00039">
    <property type="entry name" value="HTHLYSR"/>
</dbReference>
<accession>A0ABT2ZBE3</accession>
<dbReference type="RefSeq" id="WP_263733732.1">
    <property type="nucleotide sequence ID" value="NZ_JAOWKY010000001.1"/>
</dbReference>
<dbReference type="InterPro" id="IPR011991">
    <property type="entry name" value="ArsR-like_HTH"/>
</dbReference>
<dbReference type="Pfam" id="PF00126">
    <property type="entry name" value="HTH_1"/>
    <property type="match status" value="1"/>
</dbReference>
<gene>
    <name evidence="6" type="ORF">OEW28_05670</name>
</gene>
<evidence type="ECO:0000256" key="1">
    <source>
        <dbReference type="ARBA" id="ARBA00009437"/>
    </source>
</evidence>
<dbReference type="EMBL" id="JAOWKY010000001">
    <property type="protein sequence ID" value="MCV2868111.1"/>
    <property type="molecule type" value="Genomic_DNA"/>
</dbReference>
<dbReference type="Proteomes" id="UP001652542">
    <property type="component" value="Unassembled WGS sequence"/>
</dbReference>
<dbReference type="Gene3D" id="3.40.190.290">
    <property type="match status" value="1"/>
</dbReference>
<dbReference type="SUPFAM" id="SSF46785">
    <property type="entry name" value="Winged helix' DNA-binding domain"/>
    <property type="match status" value="1"/>
</dbReference>
<dbReference type="PANTHER" id="PTHR30579:SF2">
    <property type="entry name" value="HTH-TYPE TRANSCRIPTIONAL REGULATOR ARGP"/>
    <property type="match status" value="1"/>
</dbReference>
<keyword evidence="2" id="KW-0805">Transcription regulation</keyword>
<evidence type="ECO:0000256" key="3">
    <source>
        <dbReference type="ARBA" id="ARBA00023125"/>
    </source>
</evidence>
<dbReference type="NCBIfam" id="NF002964">
    <property type="entry name" value="PRK03635.1"/>
    <property type="match status" value="1"/>
</dbReference>
<comment type="caution">
    <text evidence="6">The sequence shown here is derived from an EMBL/GenBank/DDBJ whole genome shotgun (WGS) entry which is preliminary data.</text>
</comment>
<dbReference type="Pfam" id="PF03466">
    <property type="entry name" value="LysR_substrate"/>
    <property type="match status" value="1"/>
</dbReference>
<dbReference type="PANTHER" id="PTHR30579">
    <property type="entry name" value="TRANSCRIPTIONAL REGULATOR"/>
    <property type="match status" value="1"/>
</dbReference>
<keyword evidence="3" id="KW-0238">DNA-binding</keyword>
<sequence length="294" mass="31442">MFDPARLQALAAILRHGSFEAAAQKLGVTPSAISQRIRALEDQVGAPLIQRGQPCQATPAGARLARHAEDMRLLERSVAQDIGTPPPDARPVVRLAVNADSLATWFVPALRALPDVLFDLVVEDEDHSGDWLRRGQVQAAVTSHGTPIAGCDAYPLGSLRFVAAASPEFARHWFASGVNEETLSRAPTLTFNHKDRLQAEWACAQAGRRIEPPTHYLPLTQGFVDAALAGLGWALHPVSLVRGHLATGRLVPLVPDAPLDRALTWQVGRLTAGALAPLTQAVRKAAAATLQAPK</sequence>
<dbReference type="NCBIfam" id="TIGR03298">
    <property type="entry name" value="argP"/>
    <property type="match status" value="1"/>
</dbReference>
<keyword evidence="7" id="KW-1185">Reference proteome</keyword>
<name>A0ABT2ZBE3_9RHOB</name>
<dbReference type="InterPro" id="IPR005119">
    <property type="entry name" value="LysR_subst-bd"/>
</dbReference>
<dbReference type="PROSITE" id="PS50931">
    <property type="entry name" value="HTH_LYSR"/>
    <property type="match status" value="1"/>
</dbReference>
<evidence type="ECO:0000313" key="6">
    <source>
        <dbReference type="EMBL" id="MCV2868111.1"/>
    </source>
</evidence>
<dbReference type="InterPro" id="IPR050176">
    <property type="entry name" value="LTTR"/>
</dbReference>
<evidence type="ECO:0000256" key="2">
    <source>
        <dbReference type="ARBA" id="ARBA00023015"/>
    </source>
</evidence>
<reference evidence="6 7" key="1">
    <citation type="submission" date="2022-10" db="EMBL/GenBank/DDBJ databases">
        <title>Defluviimonas sp. nov., isolated from ocean surface water.</title>
        <authorList>
            <person name="He W."/>
            <person name="Wang L."/>
            <person name="Zhang D.-F."/>
        </authorList>
    </citation>
    <scope>NUCLEOTIDE SEQUENCE [LARGE SCALE GENOMIC DNA]</scope>
    <source>
        <strain evidence="6 7">WL0002</strain>
    </source>
</reference>
<dbReference type="InterPro" id="IPR036390">
    <property type="entry name" value="WH_DNA-bd_sf"/>
</dbReference>
<dbReference type="SUPFAM" id="SSF53850">
    <property type="entry name" value="Periplasmic binding protein-like II"/>
    <property type="match status" value="1"/>
</dbReference>
<evidence type="ECO:0000256" key="4">
    <source>
        <dbReference type="ARBA" id="ARBA00023163"/>
    </source>
</evidence>
<dbReference type="Gene3D" id="1.10.10.10">
    <property type="entry name" value="Winged helix-like DNA-binding domain superfamily/Winged helix DNA-binding domain"/>
    <property type="match status" value="1"/>
</dbReference>
<proteinExistence type="inferred from homology"/>
<protein>
    <submittedName>
        <fullName evidence="6">LysR family transcriptional regulator ArgP</fullName>
    </submittedName>
</protein>
<dbReference type="InterPro" id="IPR000847">
    <property type="entry name" value="LysR_HTH_N"/>
</dbReference>
<evidence type="ECO:0000259" key="5">
    <source>
        <dbReference type="PROSITE" id="PS50931"/>
    </source>
</evidence>
<feature type="domain" description="HTH lysR-type" evidence="5">
    <location>
        <begin position="2"/>
        <end position="58"/>
    </location>
</feature>
<dbReference type="NCBIfam" id="NF009888">
    <property type="entry name" value="PRK13348.1"/>
    <property type="match status" value="1"/>
</dbReference>